<comment type="caution">
    <text evidence="1">The sequence shown here is derived from an EMBL/GenBank/DDBJ whole genome shotgun (WGS) entry which is preliminary data.</text>
</comment>
<dbReference type="AlphaFoldDB" id="I9WY90"/>
<evidence type="ECO:0000313" key="2">
    <source>
        <dbReference type="Proteomes" id="UP000005838"/>
    </source>
</evidence>
<gene>
    <name evidence="1" type="ORF">HPHPP15_0525</name>
</gene>
<evidence type="ECO:0000313" key="1">
    <source>
        <dbReference type="EMBL" id="EJC08560.1"/>
    </source>
</evidence>
<organism evidence="1 2">
    <name type="scientific">Helicobacter pylori Hp P-15</name>
    <dbReference type="NCBI Taxonomy" id="992080"/>
    <lineage>
        <taxon>Bacteria</taxon>
        <taxon>Pseudomonadati</taxon>
        <taxon>Campylobacterota</taxon>
        <taxon>Epsilonproteobacteria</taxon>
        <taxon>Campylobacterales</taxon>
        <taxon>Helicobacteraceae</taxon>
        <taxon>Helicobacter</taxon>
    </lineage>
</organism>
<dbReference type="EMBL" id="AKPP01000002">
    <property type="protein sequence ID" value="EJC08560.1"/>
    <property type="molecule type" value="Genomic_DNA"/>
</dbReference>
<reference evidence="1 2" key="1">
    <citation type="journal article" date="2013" name="Pathog. Dis.">
        <title>Genome sequences of 65 Helicobacter pylori strains isolated from asymptomatic individuals and patients with gastric cancer, peptic ulcer disease, or gastritis.</title>
        <authorList>
            <person name="Blanchard T.G."/>
            <person name="Czinn S.J."/>
            <person name="Correa P."/>
            <person name="Nakazawa T."/>
            <person name="Keelan M."/>
            <person name="Morningstar L."/>
            <person name="Santana-Cruz I."/>
            <person name="Maroo A."/>
            <person name="McCracken C."/>
            <person name="Shefchek K."/>
            <person name="Daugherty S."/>
            <person name="Song Y."/>
            <person name="Fraser C.M."/>
            <person name="Fricke W.F."/>
        </authorList>
    </citation>
    <scope>NUCLEOTIDE SEQUENCE [LARGE SCALE GENOMIC DNA]</scope>
    <source>
        <strain evidence="1 2">Hp P-15</strain>
    </source>
</reference>
<proteinExistence type="predicted"/>
<sequence>MLVTILKRLLNYLFSLNSFLSFYLKSIPNLTQKIPLLVLFLR</sequence>
<name>I9WY90_HELPX</name>
<accession>I9WY90</accession>
<protein>
    <submittedName>
        <fullName evidence="1">Uncharacterized protein</fullName>
    </submittedName>
</protein>
<dbReference type="Proteomes" id="UP000005838">
    <property type="component" value="Unassembled WGS sequence"/>
</dbReference>